<evidence type="ECO:0000256" key="3">
    <source>
        <dbReference type="ARBA" id="ARBA00022857"/>
    </source>
</evidence>
<dbReference type="NCBIfam" id="NF009492">
    <property type="entry name" value="PRK12853.1-3"/>
    <property type="match status" value="1"/>
</dbReference>
<dbReference type="Gene3D" id="3.30.360.10">
    <property type="entry name" value="Dihydrodipicolinate Reductase, domain 2"/>
    <property type="match status" value="1"/>
</dbReference>
<dbReference type="GO" id="GO:0005829">
    <property type="term" value="C:cytosol"/>
    <property type="evidence" value="ECO:0007669"/>
    <property type="project" value="TreeGrafter"/>
</dbReference>
<feature type="binding site" evidence="6">
    <location>
        <position position="134"/>
    </location>
    <ligand>
        <name>NADP(+)</name>
        <dbReference type="ChEBI" id="CHEBI:58349"/>
    </ligand>
</feature>
<dbReference type="InterPro" id="IPR022674">
    <property type="entry name" value="G6P_DH_NAD-bd"/>
</dbReference>
<dbReference type="Pfam" id="PF00479">
    <property type="entry name" value="G6PD_N"/>
    <property type="match status" value="1"/>
</dbReference>
<dbReference type="GO" id="GO:0006006">
    <property type="term" value="P:glucose metabolic process"/>
    <property type="evidence" value="ECO:0007669"/>
    <property type="project" value="UniProtKB-KW"/>
</dbReference>
<dbReference type="PIRSF" id="PIRSF000110">
    <property type="entry name" value="G6PD"/>
    <property type="match status" value="1"/>
</dbReference>
<dbReference type="SUPFAM" id="SSF55347">
    <property type="entry name" value="Glyceraldehyde-3-phosphate dehydrogenase-like, C-terminal domain"/>
    <property type="match status" value="1"/>
</dbReference>
<dbReference type="GO" id="GO:0004345">
    <property type="term" value="F:glucose-6-phosphate dehydrogenase activity"/>
    <property type="evidence" value="ECO:0007669"/>
    <property type="project" value="UniProtKB-UniRule"/>
</dbReference>
<dbReference type="InterPro" id="IPR022675">
    <property type="entry name" value="G6P_DH_C"/>
</dbReference>
<dbReference type="HAMAP" id="MF_00966">
    <property type="entry name" value="G6PD"/>
    <property type="match status" value="1"/>
</dbReference>
<feature type="binding site" evidence="6">
    <location>
        <position position="164"/>
    </location>
    <ligand>
        <name>substrate</name>
    </ligand>
</feature>
<dbReference type="AlphaFoldDB" id="A0A3R8WTU2"/>
<name>A0A3R8WTU2_9ACTN</name>
<feature type="binding site" evidence="6">
    <location>
        <position position="43"/>
    </location>
    <ligand>
        <name>NADP(+)</name>
        <dbReference type="ChEBI" id="CHEBI:58349"/>
    </ligand>
</feature>
<evidence type="ECO:0000256" key="5">
    <source>
        <dbReference type="ARBA" id="ARBA00023277"/>
    </source>
</evidence>
<feature type="binding site" evidence="6">
    <location>
        <position position="326"/>
    </location>
    <ligand>
        <name>substrate</name>
    </ligand>
</feature>
<evidence type="ECO:0000256" key="6">
    <source>
        <dbReference type="HAMAP-Rule" id="MF_00966"/>
    </source>
</evidence>
<comment type="similarity">
    <text evidence="6">Belongs to the glucose-6-phosphate dehydrogenase family.</text>
</comment>
<evidence type="ECO:0000259" key="8">
    <source>
        <dbReference type="Pfam" id="PF02781"/>
    </source>
</evidence>
<evidence type="ECO:0000256" key="4">
    <source>
        <dbReference type="ARBA" id="ARBA00023002"/>
    </source>
</evidence>
<feature type="binding site" evidence="6">
    <location>
        <begin position="84"/>
        <end position="85"/>
    </location>
    <ligand>
        <name>NADP(+)</name>
        <dbReference type="ChEBI" id="CHEBI:58349"/>
    </ligand>
</feature>
<organism evidence="9 10">
    <name type="scientific">Streptomyces griseofuscus</name>
    <dbReference type="NCBI Taxonomy" id="146922"/>
    <lineage>
        <taxon>Bacteria</taxon>
        <taxon>Bacillati</taxon>
        <taxon>Actinomycetota</taxon>
        <taxon>Actinomycetes</taxon>
        <taxon>Kitasatosporales</taxon>
        <taxon>Streptomycetaceae</taxon>
        <taxon>Streptomyces</taxon>
    </lineage>
</organism>
<evidence type="ECO:0000256" key="1">
    <source>
        <dbReference type="ARBA" id="ARBA00004937"/>
    </source>
</evidence>
<keyword evidence="4 6" id="KW-0560">Oxidoreductase</keyword>
<dbReference type="Proteomes" id="UP000276379">
    <property type="component" value="Unassembled WGS sequence"/>
</dbReference>
<dbReference type="PRINTS" id="PR00079">
    <property type="entry name" value="G6PDHDRGNASE"/>
</dbReference>
<comment type="pathway">
    <text evidence="1 6">Carbohydrate degradation; pentose phosphate pathway; D-ribulose 5-phosphate from D-glucose 6-phosphate (oxidative stage): step 1/3.</text>
</comment>
<comment type="function">
    <text evidence="6">Catalyzes the oxidation of glucose 6-phosphate to 6-phosphogluconolactone.</text>
</comment>
<dbReference type="EMBL" id="PDES01000006">
    <property type="protein sequence ID" value="RRQ86012.1"/>
    <property type="molecule type" value="Genomic_DNA"/>
</dbReference>
<evidence type="ECO:0000313" key="10">
    <source>
        <dbReference type="Proteomes" id="UP000276379"/>
    </source>
</evidence>
<sequence>MIGRLVVLGATGDLSGRFLMPALAALHAAGHLDERFRLTGASREELTTEGFREWITDWLDRQGGDLPAEARRAVVASAHYRRADVTDREDVRALIDGDEPVALYLALPPSLFPQVVSALRSAGLPAGSRIVLEKPFGEDLDSARELNARLAELVPEQAVFRVDHFLAMTTVQNVLGSRLANRVLEPLWNSTHIAEVEIVWDESLALEGRAGYYDRVGALKDMVQNHLLQVLCLVAMEPPVTLGERDLRDRKVDVLRSVRLLTEYDVVHRTRRARYTAGRIEDRDVPSYTDEEGVDPGRGTETFAEVELELDNWRWAGTTFRLRSGKGLRADRKEVAVRFRQVPHLPFGHTGEVEPNVLRFGLEPEGLTLDLMGTGARAGHLTELELTAELEPAELPAYGRLLLDVLRGDPALSIRGDEAEEAWRVLTPVLTAWERDLVPLEEYPAGSDGPAPRHAYGPGPVTREALLHEESVLGTAADDGRS</sequence>
<feature type="binding site" evidence="6">
    <location>
        <position position="202"/>
    </location>
    <ligand>
        <name>substrate</name>
    </ligand>
</feature>
<evidence type="ECO:0000259" key="7">
    <source>
        <dbReference type="Pfam" id="PF00479"/>
    </source>
</evidence>
<gene>
    <name evidence="6" type="primary">zwf</name>
    <name evidence="9" type="ORF">CQW44_13715</name>
</gene>
<accession>A0A3R8WTU2</accession>
<dbReference type="RefSeq" id="WP_125213448.1">
    <property type="nucleotide sequence ID" value="NZ_PDES01000006.1"/>
</dbReference>
<evidence type="ECO:0000313" key="9">
    <source>
        <dbReference type="EMBL" id="RRQ86012.1"/>
    </source>
</evidence>
<feature type="binding site" evidence="6">
    <location>
        <position position="221"/>
    </location>
    <ligand>
        <name>substrate</name>
    </ligand>
</feature>
<keyword evidence="3 6" id="KW-0521">NADP</keyword>
<dbReference type="UniPathway" id="UPA00115">
    <property type="reaction ID" value="UER00408"/>
</dbReference>
<dbReference type="Gene3D" id="3.40.50.720">
    <property type="entry name" value="NAD(P)-binding Rossmann-like Domain"/>
    <property type="match status" value="1"/>
</dbReference>
<dbReference type="PANTHER" id="PTHR23429">
    <property type="entry name" value="GLUCOSE-6-PHOSPHATE 1-DEHYDROGENASE G6PD"/>
    <property type="match status" value="1"/>
</dbReference>
<evidence type="ECO:0000256" key="2">
    <source>
        <dbReference type="ARBA" id="ARBA00022526"/>
    </source>
</evidence>
<proteinExistence type="inferred from homology"/>
<dbReference type="GO" id="GO:0050661">
    <property type="term" value="F:NADP binding"/>
    <property type="evidence" value="ECO:0007669"/>
    <property type="project" value="UniProtKB-UniRule"/>
</dbReference>
<dbReference type="SUPFAM" id="SSF51735">
    <property type="entry name" value="NAD(P)-binding Rossmann-fold domains"/>
    <property type="match status" value="1"/>
</dbReference>
<dbReference type="InterPro" id="IPR036291">
    <property type="entry name" value="NAD(P)-bd_dom_sf"/>
</dbReference>
<feature type="domain" description="Glucose-6-phosphate dehydrogenase C-terminal" evidence="8">
    <location>
        <begin position="178"/>
        <end position="452"/>
    </location>
</feature>
<keyword evidence="5 6" id="KW-0119">Carbohydrate metabolism</keyword>
<dbReference type="EC" id="1.1.1.49" evidence="6"/>
<dbReference type="GO" id="GO:0009051">
    <property type="term" value="P:pentose-phosphate shunt, oxidative branch"/>
    <property type="evidence" value="ECO:0007669"/>
    <property type="project" value="TreeGrafter"/>
</dbReference>
<comment type="caution">
    <text evidence="9">The sequence shown here is derived from an EMBL/GenBank/DDBJ whole genome shotgun (WGS) entry which is preliminary data.</text>
</comment>
<keyword evidence="10" id="KW-1185">Reference proteome</keyword>
<dbReference type="InterPro" id="IPR001282">
    <property type="entry name" value="G6P_DH"/>
</dbReference>
<protein>
    <recommendedName>
        <fullName evidence="6">Glucose-6-phosphate 1-dehydrogenase</fullName>
        <shortName evidence="6">G6PD</shortName>
        <ecNumber evidence="6">1.1.1.49</ecNumber>
    </recommendedName>
</protein>
<dbReference type="Pfam" id="PF02781">
    <property type="entry name" value="G6PD_C"/>
    <property type="match status" value="1"/>
</dbReference>
<dbReference type="PANTHER" id="PTHR23429:SF0">
    <property type="entry name" value="GLUCOSE-6-PHOSPHATE 1-DEHYDROGENASE"/>
    <property type="match status" value="1"/>
</dbReference>
<keyword evidence="2 6" id="KW-0313">Glucose metabolism</keyword>
<comment type="catalytic activity">
    <reaction evidence="6">
        <text>D-glucose 6-phosphate + NADP(+) = 6-phospho-D-glucono-1,5-lactone + NADPH + H(+)</text>
        <dbReference type="Rhea" id="RHEA:15841"/>
        <dbReference type="ChEBI" id="CHEBI:15378"/>
        <dbReference type="ChEBI" id="CHEBI:57783"/>
        <dbReference type="ChEBI" id="CHEBI:57955"/>
        <dbReference type="ChEBI" id="CHEBI:58349"/>
        <dbReference type="ChEBI" id="CHEBI:61548"/>
        <dbReference type="EC" id="1.1.1.49"/>
    </reaction>
</comment>
<feature type="active site" description="Proton acceptor" evidence="6">
    <location>
        <position position="226"/>
    </location>
</feature>
<feature type="domain" description="Glucose-6-phosphate dehydrogenase NAD-binding" evidence="7">
    <location>
        <begin position="6"/>
        <end position="173"/>
    </location>
</feature>
<comment type="caution">
    <text evidence="6">Lacks conserved residue(s) required for the propagation of feature annotation.</text>
</comment>
<reference evidence="9 10" key="1">
    <citation type="submission" date="2017-10" db="EMBL/GenBank/DDBJ databases">
        <title>Draft genome of actinobacteria isolated from guarana (Paullinia cupana (Mart.) Ducke.</title>
        <authorList>
            <person name="Siqueira K.A."/>
            <person name="Liotti R.G."/>
            <person name="Mendes T.A."/>
            <person name="Soares M.A."/>
        </authorList>
    </citation>
    <scope>NUCLEOTIDE SEQUENCE [LARGE SCALE GENOMIC DNA]</scope>
    <source>
        <strain evidence="9 10">199</strain>
    </source>
</reference>